<feature type="signal peptide" evidence="2">
    <location>
        <begin position="1"/>
        <end position="27"/>
    </location>
</feature>
<dbReference type="AlphaFoldDB" id="A0A5B7G461"/>
<evidence type="ECO:0008006" key="5">
    <source>
        <dbReference type="Google" id="ProtNLM"/>
    </source>
</evidence>
<dbReference type="Proteomes" id="UP000324222">
    <property type="component" value="Unassembled WGS sequence"/>
</dbReference>
<comment type="caution">
    <text evidence="3">The sequence shown here is derived from an EMBL/GenBank/DDBJ whole genome shotgun (WGS) entry which is preliminary data.</text>
</comment>
<keyword evidence="4" id="KW-1185">Reference proteome</keyword>
<feature type="region of interest" description="Disordered" evidence="1">
    <location>
        <begin position="53"/>
        <end position="84"/>
    </location>
</feature>
<gene>
    <name evidence="3" type="ORF">E2C01_045893</name>
</gene>
<feature type="compositionally biased region" description="Low complexity" evidence="1">
    <location>
        <begin position="57"/>
        <end position="67"/>
    </location>
</feature>
<evidence type="ECO:0000256" key="2">
    <source>
        <dbReference type="SAM" id="SignalP"/>
    </source>
</evidence>
<keyword evidence="2" id="KW-0732">Signal</keyword>
<protein>
    <recommendedName>
        <fullName evidence="5">Secreted protein</fullName>
    </recommendedName>
</protein>
<feature type="compositionally biased region" description="Basic and acidic residues" evidence="1">
    <location>
        <begin position="68"/>
        <end position="84"/>
    </location>
</feature>
<organism evidence="3 4">
    <name type="scientific">Portunus trituberculatus</name>
    <name type="common">Swimming crab</name>
    <name type="synonym">Neptunus trituberculatus</name>
    <dbReference type="NCBI Taxonomy" id="210409"/>
    <lineage>
        <taxon>Eukaryota</taxon>
        <taxon>Metazoa</taxon>
        <taxon>Ecdysozoa</taxon>
        <taxon>Arthropoda</taxon>
        <taxon>Crustacea</taxon>
        <taxon>Multicrustacea</taxon>
        <taxon>Malacostraca</taxon>
        <taxon>Eumalacostraca</taxon>
        <taxon>Eucarida</taxon>
        <taxon>Decapoda</taxon>
        <taxon>Pleocyemata</taxon>
        <taxon>Brachyura</taxon>
        <taxon>Eubrachyura</taxon>
        <taxon>Portunoidea</taxon>
        <taxon>Portunidae</taxon>
        <taxon>Portuninae</taxon>
        <taxon>Portunus</taxon>
    </lineage>
</organism>
<accession>A0A5B7G461</accession>
<sequence length="84" mass="8560">MPTAGGPHCRAVSGKSAVVLVIRPAFAALNYLCGGDENVPAFCAFTVPSISSGRSVTDTGGATTGTRGVKEEASYEEKVVGREV</sequence>
<feature type="chain" id="PRO_5022791014" description="Secreted protein" evidence="2">
    <location>
        <begin position="28"/>
        <end position="84"/>
    </location>
</feature>
<proteinExistence type="predicted"/>
<reference evidence="3 4" key="1">
    <citation type="submission" date="2019-05" db="EMBL/GenBank/DDBJ databases">
        <title>Another draft genome of Portunus trituberculatus and its Hox gene families provides insights of decapod evolution.</title>
        <authorList>
            <person name="Jeong J.-H."/>
            <person name="Song I."/>
            <person name="Kim S."/>
            <person name="Choi T."/>
            <person name="Kim D."/>
            <person name="Ryu S."/>
            <person name="Kim W."/>
        </authorList>
    </citation>
    <scope>NUCLEOTIDE SEQUENCE [LARGE SCALE GENOMIC DNA]</scope>
    <source>
        <tissue evidence="3">Muscle</tissue>
    </source>
</reference>
<evidence type="ECO:0000256" key="1">
    <source>
        <dbReference type="SAM" id="MobiDB-lite"/>
    </source>
</evidence>
<name>A0A5B7G461_PORTR</name>
<dbReference type="EMBL" id="VSRR010010583">
    <property type="protein sequence ID" value="MPC52033.1"/>
    <property type="molecule type" value="Genomic_DNA"/>
</dbReference>
<evidence type="ECO:0000313" key="3">
    <source>
        <dbReference type="EMBL" id="MPC52033.1"/>
    </source>
</evidence>
<evidence type="ECO:0000313" key="4">
    <source>
        <dbReference type="Proteomes" id="UP000324222"/>
    </source>
</evidence>